<evidence type="ECO:0000256" key="10">
    <source>
        <dbReference type="ARBA" id="ARBA00022917"/>
    </source>
</evidence>
<feature type="binding site" evidence="13">
    <location>
        <position position="541"/>
    </location>
    <ligand>
        <name>Zn(2+)</name>
        <dbReference type="ChEBI" id="CHEBI:29105"/>
        <note>catalytic</note>
    </ligand>
</feature>
<dbReference type="InterPro" id="IPR002320">
    <property type="entry name" value="Thr-tRNA-ligase_IIa"/>
</dbReference>
<dbReference type="GO" id="GO:0005524">
    <property type="term" value="F:ATP binding"/>
    <property type="evidence" value="ECO:0007669"/>
    <property type="project" value="UniProtKB-UniRule"/>
</dbReference>
<dbReference type="Pfam" id="PF02824">
    <property type="entry name" value="TGS"/>
    <property type="match status" value="1"/>
</dbReference>
<dbReference type="InterPro" id="IPR033728">
    <property type="entry name" value="ThrRS_core"/>
</dbReference>
<keyword evidence="5 13" id="KW-0479">Metal-binding</keyword>
<dbReference type="Proteomes" id="UP000494255">
    <property type="component" value="Unassembled WGS sequence"/>
</dbReference>
<evidence type="ECO:0000256" key="8">
    <source>
        <dbReference type="ARBA" id="ARBA00022840"/>
    </source>
</evidence>
<feature type="binding site" evidence="13">
    <location>
        <position position="415"/>
    </location>
    <ligand>
        <name>Zn(2+)</name>
        <dbReference type="ChEBI" id="CHEBI:29105"/>
        <note>catalytic</note>
    </ligand>
</feature>
<comment type="subcellular location">
    <subcellularLocation>
        <location evidence="13">Cytoplasm</location>
    </subcellularLocation>
</comment>
<evidence type="ECO:0000256" key="7">
    <source>
        <dbReference type="ARBA" id="ARBA00022833"/>
    </source>
</evidence>
<feature type="region of interest" description="Catalytic" evidence="13">
    <location>
        <begin position="273"/>
        <end position="564"/>
    </location>
</feature>
<evidence type="ECO:0000259" key="14">
    <source>
        <dbReference type="PROSITE" id="PS50862"/>
    </source>
</evidence>
<evidence type="ECO:0000256" key="5">
    <source>
        <dbReference type="ARBA" id="ARBA00022723"/>
    </source>
</evidence>
<dbReference type="FunFam" id="3.30.930.10:FF:000002">
    <property type="entry name" value="Threonine--tRNA ligase"/>
    <property type="match status" value="1"/>
</dbReference>
<dbReference type="InterPro" id="IPR004154">
    <property type="entry name" value="Anticodon-bd"/>
</dbReference>
<protein>
    <recommendedName>
        <fullName evidence="13">Threonine--tRNA ligase</fullName>
        <ecNumber evidence="13">6.1.1.3</ecNumber>
    </recommendedName>
    <alternativeName>
        <fullName evidence="13">Threonyl-tRNA synthetase</fullName>
        <shortName evidence="13">ThrRS</shortName>
    </alternativeName>
</protein>
<name>A0A6J5B521_9BURK</name>
<comment type="cofactor">
    <cofactor evidence="13">
        <name>Zn(2+)</name>
        <dbReference type="ChEBI" id="CHEBI:29105"/>
    </cofactor>
    <text evidence="13">Binds 1 zinc ion per subunit.</text>
</comment>
<dbReference type="SUPFAM" id="SSF52954">
    <property type="entry name" value="Class II aaRS ABD-related"/>
    <property type="match status" value="1"/>
</dbReference>
<evidence type="ECO:0000259" key="15">
    <source>
        <dbReference type="PROSITE" id="PS51880"/>
    </source>
</evidence>
<dbReference type="InterPro" id="IPR012676">
    <property type="entry name" value="TGS-like"/>
</dbReference>
<dbReference type="CDD" id="cd01667">
    <property type="entry name" value="TGS_ThrRS"/>
    <property type="match status" value="1"/>
</dbReference>
<keyword evidence="10 13" id="KW-0648">Protein biosynthesis</keyword>
<keyword evidence="9 13" id="KW-0694">RNA-binding</keyword>
<feature type="domain" description="Aminoacyl-transfer RNA synthetases class-II family profile" evidence="14">
    <location>
        <begin position="273"/>
        <end position="564"/>
    </location>
</feature>
<dbReference type="InterPro" id="IPR045864">
    <property type="entry name" value="aa-tRNA-synth_II/BPL/LPL"/>
</dbReference>
<sequence>MNAAPRKRGRIFFGFLTWLYVPPPVGTTENAMVSIRLPDGSVRQYEHPVTVAEVAASIGPGLAKAALGGKIDGELVDTSTLIDHDVALAIVTEKDADGLDIIRHSTAHLLAYAVKDLFPEAQVTIGPVIDNGFYYDFAYSRPFTPEDLEKIEKRMQDLAKKDEPVSRRVVSRDEAVDYFKSIGEKYKAEIIESIPATDEIKLYSHGGFTDLCRGPHVPSTGKLKVFKLMKLAGAYWRGDSKNEQLQRIYGTAWTKKEDQEAYLHMLEEAEKRDHRKLGKQLDLFHMQDESPGMVFWHPRGWTLWQQVEQYMRRRVNDAGYLEIKTPMIMDRSLWEASGHWQNYRENMFTTESEKRDYAIKPMNCPGHVQVFNHGLRSYRDLPLRYAEFGSCHRNESSGALHGLMRVRGFVQDDAHIFCTEDQFISESIAFNTLAMSVYKDFGFDNVEIKLSLRPDSRAGTDETWDRAEQGLRDALTACGVTWEELPGEGAFYGPKVEYHIKDALGRSWQCGTLQLDMVLPERLGAEYVAEDNSRRRPIMLHRAIVGSMERFLGILIEHHAGAMPSWLAPMQVVVMNIAESQAEYAQSLAQSLQKQGVRVEADLRNEKISYKIREHTLEKVPYLLVVGDKEREAQTVAVRARGGVDLGVMPLDTFIERLRQDVQSFN</sequence>
<dbReference type="SUPFAM" id="SSF55681">
    <property type="entry name" value="Class II aaRS and biotin synthetases"/>
    <property type="match status" value="1"/>
</dbReference>
<evidence type="ECO:0000256" key="4">
    <source>
        <dbReference type="ARBA" id="ARBA00022598"/>
    </source>
</evidence>
<evidence type="ECO:0000256" key="13">
    <source>
        <dbReference type="HAMAP-Rule" id="MF_00184"/>
    </source>
</evidence>
<dbReference type="InterPro" id="IPR002314">
    <property type="entry name" value="aa-tRNA-synt_IIb"/>
</dbReference>
<reference evidence="16 17" key="1">
    <citation type="submission" date="2020-04" db="EMBL/GenBank/DDBJ databases">
        <authorList>
            <person name="De Canck E."/>
        </authorList>
    </citation>
    <scope>NUCLEOTIDE SEQUENCE [LARGE SCALE GENOMIC DNA]</scope>
    <source>
        <strain evidence="16 17">LMG 24238</strain>
    </source>
</reference>
<dbReference type="PRINTS" id="PR01047">
    <property type="entry name" value="TRNASYNTHTHR"/>
</dbReference>
<evidence type="ECO:0000313" key="17">
    <source>
        <dbReference type="Proteomes" id="UP000494255"/>
    </source>
</evidence>
<comment type="subunit">
    <text evidence="13">Homodimer.</text>
</comment>
<dbReference type="PROSITE" id="PS51880">
    <property type="entry name" value="TGS"/>
    <property type="match status" value="1"/>
</dbReference>
<feature type="domain" description="TGS" evidence="15">
    <location>
        <begin position="31"/>
        <end position="92"/>
    </location>
</feature>
<evidence type="ECO:0000256" key="9">
    <source>
        <dbReference type="ARBA" id="ARBA00022884"/>
    </source>
</evidence>
<dbReference type="Gene3D" id="3.30.980.10">
    <property type="entry name" value="Threonyl-trna Synthetase, Chain A, domain 2"/>
    <property type="match status" value="1"/>
</dbReference>
<dbReference type="Pfam" id="PF03129">
    <property type="entry name" value="HGTP_anticodon"/>
    <property type="match status" value="1"/>
</dbReference>
<evidence type="ECO:0000256" key="6">
    <source>
        <dbReference type="ARBA" id="ARBA00022741"/>
    </source>
</evidence>
<proteinExistence type="inferred from homology"/>
<gene>
    <name evidence="16" type="primary">thrS_2</name>
    <name evidence="13" type="synonym">thrS</name>
    <name evidence="16" type="ORF">LMG24238_03140</name>
</gene>
<dbReference type="Pfam" id="PF07973">
    <property type="entry name" value="tRNA_SAD"/>
    <property type="match status" value="1"/>
</dbReference>
<dbReference type="HAMAP" id="MF_00184">
    <property type="entry name" value="Thr_tRNA_synth"/>
    <property type="match status" value="1"/>
</dbReference>
<dbReference type="CDD" id="cd00771">
    <property type="entry name" value="ThrRS_core"/>
    <property type="match status" value="1"/>
</dbReference>
<dbReference type="AlphaFoldDB" id="A0A6J5B521"/>
<dbReference type="InterPro" id="IPR004095">
    <property type="entry name" value="TGS"/>
</dbReference>
<dbReference type="FunFam" id="3.30.54.20:FF:000002">
    <property type="entry name" value="Threonine--tRNA ligase"/>
    <property type="match status" value="1"/>
</dbReference>
<dbReference type="EMBL" id="CADIKC010000003">
    <property type="protein sequence ID" value="CAB3691371.1"/>
    <property type="molecule type" value="Genomic_DNA"/>
</dbReference>
<dbReference type="FunFam" id="3.40.50.800:FF:000001">
    <property type="entry name" value="Threonine--tRNA ligase"/>
    <property type="match status" value="1"/>
</dbReference>
<dbReference type="InterPro" id="IPR012947">
    <property type="entry name" value="tRNA_SAD"/>
</dbReference>
<dbReference type="FunFam" id="3.10.20.30:FF:000005">
    <property type="entry name" value="Threonine--tRNA ligase"/>
    <property type="match status" value="1"/>
</dbReference>
<dbReference type="PANTHER" id="PTHR11451:SF44">
    <property type="entry name" value="THREONINE--TRNA LIGASE, CHLOROPLASTIC_MITOCHONDRIAL 2"/>
    <property type="match status" value="1"/>
</dbReference>
<dbReference type="InterPro" id="IPR012675">
    <property type="entry name" value="Beta-grasp_dom_sf"/>
</dbReference>
<dbReference type="GO" id="GO:0046872">
    <property type="term" value="F:metal ion binding"/>
    <property type="evidence" value="ECO:0007669"/>
    <property type="project" value="UniProtKB-KW"/>
</dbReference>
<evidence type="ECO:0000256" key="12">
    <source>
        <dbReference type="ARBA" id="ARBA00049515"/>
    </source>
</evidence>
<accession>A0A6J5B521</accession>
<keyword evidence="11 13" id="KW-0030">Aminoacyl-tRNA synthetase</keyword>
<organism evidence="16 17">
    <name type="scientific">Paraburkholderia sediminicola</name>
    <dbReference type="NCBI Taxonomy" id="458836"/>
    <lineage>
        <taxon>Bacteria</taxon>
        <taxon>Pseudomonadati</taxon>
        <taxon>Pseudomonadota</taxon>
        <taxon>Betaproteobacteria</taxon>
        <taxon>Burkholderiales</taxon>
        <taxon>Burkholderiaceae</taxon>
        <taxon>Paraburkholderia</taxon>
    </lineage>
</organism>
<keyword evidence="3 13" id="KW-0820">tRNA-binding</keyword>
<keyword evidence="7 13" id="KW-0862">Zinc</keyword>
<keyword evidence="4 13" id="KW-0436">Ligase</keyword>
<keyword evidence="6 13" id="KW-0547">Nucleotide-binding</keyword>
<dbReference type="GO" id="GO:0004829">
    <property type="term" value="F:threonine-tRNA ligase activity"/>
    <property type="evidence" value="ECO:0007669"/>
    <property type="project" value="UniProtKB-UniRule"/>
</dbReference>
<keyword evidence="8 13" id="KW-0067">ATP-binding</keyword>
<dbReference type="GO" id="GO:0005829">
    <property type="term" value="C:cytosol"/>
    <property type="evidence" value="ECO:0007669"/>
    <property type="project" value="TreeGrafter"/>
</dbReference>
<evidence type="ECO:0000256" key="1">
    <source>
        <dbReference type="ARBA" id="ARBA00008226"/>
    </source>
</evidence>
<dbReference type="EC" id="6.1.1.3" evidence="13"/>
<dbReference type="PANTHER" id="PTHR11451">
    <property type="entry name" value="THREONINE-TRNA LIGASE"/>
    <property type="match status" value="1"/>
</dbReference>
<evidence type="ECO:0000313" key="16">
    <source>
        <dbReference type="EMBL" id="CAB3691371.1"/>
    </source>
</evidence>
<dbReference type="FunFam" id="3.30.980.10:FF:000005">
    <property type="entry name" value="Threonyl-tRNA synthetase, mitochondrial"/>
    <property type="match status" value="1"/>
</dbReference>
<dbReference type="Gene3D" id="3.40.50.800">
    <property type="entry name" value="Anticodon-binding domain"/>
    <property type="match status" value="1"/>
</dbReference>
<dbReference type="Gene3D" id="3.30.930.10">
    <property type="entry name" value="Bira Bifunctional Protein, Domain 2"/>
    <property type="match status" value="1"/>
</dbReference>
<evidence type="ECO:0000256" key="3">
    <source>
        <dbReference type="ARBA" id="ARBA00022555"/>
    </source>
</evidence>
<dbReference type="InterPro" id="IPR036621">
    <property type="entry name" value="Anticodon-bd_dom_sf"/>
</dbReference>
<keyword evidence="2 13" id="KW-0963">Cytoplasm</keyword>
<evidence type="ECO:0000256" key="2">
    <source>
        <dbReference type="ARBA" id="ARBA00022490"/>
    </source>
</evidence>
<dbReference type="Gene3D" id="3.30.54.20">
    <property type="match status" value="1"/>
</dbReference>
<dbReference type="InterPro" id="IPR018163">
    <property type="entry name" value="Thr/Ala-tRNA-synth_IIc_edit"/>
</dbReference>
<dbReference type="SMART" id="SM00863">
    <property type="entry name" value="tRNA_SAD"/>
    <property type="match status" value="1"/>
</dbReference>
<dbReference type="SUPFAM" id="SSF81271">
    <property type="entry name" value="TGS-like"/>
    <property type="match status" value="1"/>
</dbReference>
<keyword evidence="17" id="KW-1185">Reference proteome</keyword>
<dbReference type="NCBIfam" id="TIGR00418">
    <property type="entry name" value="thrS"/>
    <property type="match status" value="1"/>
</dbReference>
<comment type="catalytic activity">
    <reaction evidence="12 13">
        <text>tRNA(Thr) + L-threonine + ATP = L-threonyl-tRNA(Thr) + AMP + diphosphate + H(+)</text>
        <dbReference type="Rhea" id="RHEA:24624"/>
        <dbReference type="Rhea" id="RHEA-COMP:9670"/>
        <dbReference type="Rhea" id="RHEA-COMP:9704"/>
        <dbReference type="ChEBI" id="CHEBI:15378"/>
        <dbReference type="ChEBI" id="CHEBI:30616"/>
        <dbReference type="ChEBI" id="CHEBI:33019"/>
        <dbReference type="ChEBI" id="CHEBI:57926"/>
        <dbReference type="ChEBI" id="CHEBI:78442"/>
        <dbReference type="ChEBI" id="CHEBI:78534"/>
        <dbReference type="ChEBI" id="CHEBI:456215"/>
        <dbReference type="EC" id="6.1.1.3"/>
    </reaction>
</comment>
<dbReference type="GO" id="GO:0006435">
    <property type="term" value="P:threonyl-tRNA aminoacylation"/>
    <property type="evidence" value="ECO:0007669"/>
    <property type="project" value="UniProtKB-UniRule"/>
</dbReference>
<dbReference type="InterPro" id="IPR006195">
    <property type="entry name" value="aa-tRNA-synth_II"/>
</dbReference>
<comment type="similarity">
    <text evidence="1 13">Belongs to the class-II aminoacyl-tRNA synthetase family.</text>
</comment>
<dbReference type="CDD" id="cd00860">
    <property type="entry name" value="ThrRS_anticodon"/>
    <property type="match status" value="1"/>
</dbReference>
<dbReference type="SUPFAM" id="SSF55186">
    <property type="entry name" value="ThrRS/AlaRS common domain"/>
    <property type="match status" value="1"/>
</dbReference>
<dbReference type="Pfam" id="PF00587">
    <property type="entry name" value="tRNA-synt_2b"/>
    <property type="match status" value="1"/>
</dbReference>
<feature type="binding site" evidence="13">
    <location>
        <position position="364"/>
    </location>
    <ligand>
        <name>Zn(2+)</name>
        <dbReference type="ChEBI" id="CHEBI:29105"/>
        <note>catalytic</note>
    </ligand>
</feature>
<dbReference type="PROSITE" id="PS50862">
    <property type="entry name" value="AA_TRNA_LIGASE_II"/>
    <property type="match status" value="1"/>
</dbReference>
<dbReference type="Gene3D" id="3.10.20.30">
    <property type="match status" value="1"/>
</dbReference>
<dbReference type="InterPro" id="IPR047246">
    <property type="entry name" value="ThrRS_anticodon"/>
</dbReference>
<dbReference type="GO" id="GO:0000049">
    <property type="term" value="F:tRNA binding"/>
    <property type="evidence" value="ECO:0007669"/>
    <property type="project" value="UniProtKB-KW"/>
</dbReference>
<evidence type="ECO:0000256" key="11">
    <source>
        <dbReference type="ARBA" id="ARBA00023146"/>
    </source>
</evidence>